<feature type="binding site" evidence="21">
    <location>
        <position position="1006"/>
    </location>
    <ligand>
        <name>Mg(2+)</name>
        <dbReference type="ChEBI" id="CHEBI:18420"/>
    </ligand>
</feature>
<name>A0A9P1C7Q8_9DINO</name>
<keyword evidence="9" id="KW-0375">Hydrogen ion transport</keyword>
<dbReference type="NCBIfam" id="TIGR00231">
    <property type="entry name" value="small_GTP"/>
    <property type="match status" value="1"/>
</dbReference>
<dbReference type="SMART" id="SM00177">
    <property type="entry name" value="ARF"/>
    <property type="match status" value="1"/>
</dbReference>
<comment type="similarity">
    <text evidence="5">Belongs to the small GTPase superfamily. Arf family.</text>
</comment>
<dbReference type="Pfam" id="PF00025">
    <property type="entry name" value="Arf"/>
    <property type="match status" value="1"/>
</dbReference>
<dbReference type="EMBL" id="CAMXCT010001057">
    <property type="protein sequence ID" value="CAI3986202.1"/>
    <property type="molecule type" value="Genomic_DNA"/>
</dbReference>
<keyword evidence="17" id="KW-0066">ATP synthesis</keyword>
<evidence type="ECO:0000256" key="14">
    <source>
        <dbReference type="ARBA" id="ARBA00023136"/>
    </source>
</evidence>
<evidence type="ECO:0000256" key="3">
    <source>
        <dbReference type="ARBA" id="ARBA00004555"/>
    </source>
</evidence>
<gene>
    <name evidence="23" type="ORF">C1SCF055_LOCUS13571</name>
</gene>
<protein>
    <recommendedName>
        <fullName evidence="19">ADP-ribosylation factor-like protein 3</fullName>
    </recommendedName>
    <alternativeName>
        <fullName evidence="18">F-ATPase gamma subunit</fullName>
    </alternativeName>
</protein>
<feature type="region of interest" description="Disordered" evidence="22">
    <location>
        <begin position="1584"/>
        <end position="1606"/>
    </location>
</feature>
<accession>A0A9P1C7Q8</accession>
<proteinExistence type="inferred from homology"/>
<dbReference type="PROSITE" id="PS51417">
    <property type="entry name" value="ARF"/>
    <property type="match status" value="1"/>
</dbReference>
<evidence type="ECO:0000313" key="24">
    <source>
        <dbReference type="EMBL" id="CAL4773514.1"/>
    </source>
</evidence>
<evidence type="ECO:0000256" key="4">
    <source>
        <dbReference type="ARBA" id="ARBA00007681"/>
    </source>
</evidence>
<evidence type="ECO:0000256" key="8">
    <source>
        <dbReference type="ARBA" id="ARBA00022741"/>
    </source>
</evidence>
<dbReference type="Proteomes" id="UP001152797">
    <property type="component" value="Unassembled WGS sequence"/>
</dbReference>
<comment type="caution">
    <text evidence="23">The sequence shown here is derived from an EMBL/GenBank/DDBJ whole genome shotgun (WGS) entry which is preliminary data.</text>
</comment>
<evidence type="ECO:0000256" key="6">
    <source>
        <dbReference type="ARBA" id="ARBA00022448"/>
    </source>
</evidence>
<reference evidence="24 25" key="2">
    <citation type="submission" date="2024-05" db="EMBL/GenBank/DDBJ databases">
        <authorList>
            <person name="Chen Y."/>
            <person name="Shah S."/>
            <person name="Dougan E. K."/>
            <person name="Thang M."/>
            <person name="Chan C."/>
        </authorList>
    </citation>
    <scope>NUCLEOTIDE SEQUENCE [LARGE SCALE GENOMIC DNA]</scope>
</reference>
<keyword evidence="12" id="KW-0406">Ion transport</keyword>
<evidence type="ECO:0000256" key="17">
    <source>
        <dbReference type="ARBA" id="ARBA00023310"/>
    </source>
</evidence>
<dbReference type="PANTHER" id="PTHR11693:SF41">
    <property type="entry name" value="ATP SYNTHASE GAMMA CHAIN, CHLOROPLASTIC"/>
    <property type="match status" value="1"/>
</dbReference>
<feature type="region of interest" description="Disordered" evidence="22">
    <location>
        <begin position="1"/>
        <end position="87"/>
    </location>
</feature>
<dbReference type="OrthoDB" id="239812at2759"/>
<dbReference type="PANTHER" id="PTHR11693">
    <property type="entry name" value="ATP SYNTHASE GAMMA CHAIN"/>
    <property type="match status" value="1"/>
</dbReference>
<dbReference type="InterPro" id="IPR000131">
    <property type="entry name" value="ATP_synth_F1_gsu"/>
</dbReference>
<dbReference type="Gene3D" id="3.40.50.300">
    <property type="entry name" value="P-loop containing nucleotide triphosphate hydrolases"/>
    <property type="match status" value="1"/>
</dbReference>
<feature type="region of interest" description="Disordered" evidence="22">
    <location>
        <begin position="769"/>
        <end position="789"/>
    </location>
</feature>
<evidence type="ECO:0000256" key="9">
    <source>
        <dbReference type="ARBA" id="ARBA00022781"/>
    </source>
</evidence>
<dbReference type="InterPro" id="IPR027417">
    <property type="entry name" value="P-loop_NTPase"/>
</dbReference>
<feature type="compositionally biased region" description="Basic and acidic residues" evidence="22">
    <location>
        <begin position="21"/>
        <end position="30"/>
    </location>
</feature>
<feature type="compositionally biased region" description="Basic and acidic residues" evidence="22">
    <location>
        <begin position="69"/>
        <end position="79"/>
    </location>
</feature>
<dbReference type="FunFam" id="3.40.50.300:FF:000281">
    <property type="entry name" value="ADP-ribosylation factor-like protein 3"/>
    <property type="match status" value="1"/>
</dbReference>
<keyword evidence="21" id="KW-0479">Metal-binding</keyword>
<dbReference type="SMART" id="SM00178">
    <property type="entry name" value="SAR"/>
    <property type="match status" value="1"/>
</dbReference>
<dbReference type="GO" id="GO:0046933">
    <property type="term" value="F:proton-transporting ATP synthase activity, rotational mechanism"/>
    <property type="evidence" value="ECO:0007669"/>
    <property type="project" value="InterPro"/>
</dbReference>
<reference evidence="23" key="1">
    <citation type="submission" date="2022-10" db="EMBL/GenBank/DDBJ databases">
        <authorList>
            <person name="Chen Y."/>
            <person name="Dougan E. K."/>
            <person name="Chan C."/>
            <person name="Rhodes N."/>
            <person name="Thang M."/>
        </authorList>
    </citation>
    <scope>NUCLEOTIDE SEQUENCE</scope>
</reference>
<keyword evidence="11" id="KW-0333">Golgi apparatus</keyword>
<dbReference type="InterPro" id="IPR006689">
    <property type="entry name" value="Small_GTPase_ARF/SAR"/>
</dbReference>
<dbReference type="NCBIfam" id="TIGR01146">
    <property type="entry name" value="ATPsyn_F1gamma"/>
    <property type="match status" value="2"/>
</dbReference>
<feature type="binding site" evidence="20">
    <location>
        <begin position="999"/>
        <end position="1006"/>
    </location>
    <ligand>
        <name>GTP</name>
        <dbReference type="ChEBI" id="CHEBI:37565"/>
    </ligand>
</feature>
<feature type="region of interest" description="Disordered" evidence="22">
    <location>
        <begin position="302"/>
        <end position="330"/>
    </location>
</feature>
<dbReference type="EMBL" id="CAMXCT020001057">
    <property type="protein sequence ID" value="CAL1139577.1"/>
    <property type="molecule type" value="Genomic_DNA"/>
</dbReference>
<evidence type="ECO:0000256" key="13">
    <source>
        <dbReference type="ARBA" id="ARBA00023134"/>
    </source>
</evidence>
<evidence type="ECO:0000313" key="23">
    <source>
        <dbReference type="EMBL" id="CAI3986202.1"/>
    </source>
</evidence>
<dbReference type="PRINTS" id="PR00126">
    <property type="entry name" value="ATPASEGAMMA"/>
</dbReference>
<feature type="binding site" evidence="20">
    <location>
        <position position="1045"/>
    </location>
    <ligand>
        <name>GTP</name>
        <dbReference type="ChEBI" id="CHEBI:37565"/>
    </ligand>
</feature>
<dbReference type="CDD" id="cd12151">
    <property type="entry name" value="F1-ATPase_gamma"/>
    <property type="match status" value="2"/>
</dbReference>
<keyword evidence="21" id="KW-0460">Magnesium</keyword>
<evidence type="ECO:0000256" key="12">
    <source>
        <dbReference type="ARBA" id="ARBA00023065"/>
    </source>
</evidence>
<evidence type="ECO:0000256" key="21">
    <source>
        <dbReference type="PIRSR" id="PIRSR606689-2"/>
    </source>
</evidence>
<feature type="compositionally biased region" description="Polar residues" evidence="22">
    <location>
        <begin position="42"/>
        <end position="58"/>
    </location>
</feature>
<comment type="similarity">
    <text evidence="4">Belongs to the ATPase gamma chain family.</text>
</comment>
<keyword evidence="25" id="KW-1185">Reference proteome</keyword>
<dbReference type="EMBL" id="CAMXCT030001057">
    <property type="protein sequence ID" value="CAL4773514.1"/>
    <property type="molecule type" value="Genomic_DNA"/>
</dbReference>
<dbReference type="SUPFAM" id="SSF52540">
    <property type="entry name" value="P-loop containing nucleoside triphosphate hydrolases"/>
    <property type="match status" value="1"/>
</dbReference>
<dbReference type="GO" id="GO:0005525">
    <property type="term" value="F:GTP binding"/>
    <property type="evidence" value="ECO:0007669"/>
    <property type="project" value="UniProtKB-KW"/>
</dbReference>
<dbReference type="GO" id="GO:0045259">
    <property type="term" value="C:proton-transporting ATP synthase complex"/>
    <property type="evidence" value="ECO:0007669"/>
    <property type="project" value="UniProtKB-KW"/>
</dbReference>
<organism evidence="23">
    <name type="scientific">Cladocopium goreaui</name>
    <dbReference type="NCBI Taxonomy" id="2562237"/>
    <lineage>
        <taxon>Eukaryota</taxon>
        <taxon>Sar</taxon>
        <taxon>Alveolata</taxon>
        <taxon>Dinophyceae</taxon>
        <taxon>Suessiales</taxon>
        <taxon>Symbiodiniaceae</taxon>
        <taxon>Cladocopium</taxon>
    </lineage>
</organism>
<evidence type="ECO:0000256" key="7">
    <source>
        <dbReference type="ARBA" id="ARBA00022707"/>
    </source>
</evidence>
<sequence length="1606" mass="173544">MATQTKWMALPEFEAFQKATLQEHPEHPTAEEIEDTAPGSKSHLSQLVSNVWESSAGSDTAAAAPVGDAPERHGQHDAPRAAQLPPEQARNAEQLGADGKLVAGVALAQQQQPLLDDLDEQTAPDGKHLLVPLVSAMPSMLTSQGPGGKMKGDYLKLPLAARDRSGKRINQGIEGSALGAPSLEWMEEDIPAPRVMVPSTVNDLAIICDELPSYLPPAEALRLRAACRIHAEGEGHRHSVPVASQVLDVMVMKSQVVQEVNDWGLVDACLGEGLLCSKMLLETFLCTSLTIDEGELQITKLPTPLSDDSEVSENPGALPSSSPKTEEVDLNTSWIPETPEAFGFGGHPLLLEHLLPEENPMDQEVSSQPIQSMGVEMPIPMPSSPPLAFQPALQVGPALHPVLTAAPAPVLQYAPPMGQRPTSAPQAPTMDFADFAPWALADGSGYGSMDPDGSRWRPLPPGALPPGPVASPSEACGERCDPVEGSMCRCKHGPPHQMPVGCPSGFVGRWVDPWSRRWATGNQSPFRSPATAMARGSWLSALVVTVAVVSLGRLTQLDFAGQLTRPASPKVVRCAGDKALKDRWTSVGKTGKLTDAMRLVAAAKVRAAQTGVEKARPFSDELLSMIKGLVKKLKGDLAGTGLEADLPMLRVPEKVTNVGILMITGQRGLCGAYNAFVIKKTQARILALNEQGIAPKLFIVGRKGVQDKYKYNYTEEFWAMPDTIKAKDSTAIAETIENYFLSGEVDKIEIAYSRLPLKGHLLGQVHQPDQQRAHHPHPAAVVPTGMEDPEDETFKLTTEGGKLKVEKEKVKAAKAKDIEADVIFDQPPQVLLNAMLPLYLNSQLLSLLFDAQASELSSRMSAMKAATDNAKELQKKLLLLYNKKRQAAITAEICEISAAANAIESADKKGAAGPGLGVMDNEDSVTSDFMQELESGDVPEVPVSYDQFGPATRQQLPASCDLGRDLTGPCKGGDGCSPPKTPTSQLRQDDMEARILILGLDNAGKTTILKTLTSEDISHTMPTQGFNIKSIMQDGFKLNVWDIGGQEAIRPYWSNYFENTDGLVYVVDSSDTRRLEESSRELKQLLAEEKLAGIPTLVFANKQDLMSAAGAEDVSAALELDAIGDRVWQIQACSAKTSEGLQEGHIALPCLIARDDPHFPAIPVPGFHLSSCRPTCPRLTLRRKTQAMARGSWLSVLAVAALVSLSRWVQLDFVGQMQRPTTPKVVRCAGDKALKDRWTSVGKTGKLTDAMRLVAAAKVRAAQTGVEKARPFSDELLSMIKGLVKKLKGTGLEADLPMLRVPEKVTNVGILMITGQRGLCGAYNAFVIKKTQARILALNEQGIAPKLFIVGRKGVQALTTRMQPDKYKYNYTEEFWAMPDTIKAKDSTAIAETIENYFLSGEVDKIEIAYSRFINLINNEPTIRTLLPLSPTGMEDPEDETFKLTTEGGKLKVEKEKVKAAKAKEIEADVIFDQPPQVLLNAMLPLYLNSQLLSLLFDAQASELSSRMSAMKAATDNAKELQKKLLLLYNKKRQAAITAEICEISAAANAIESADKKGAAGPGLGVMDNEDSVASDFMKELDSGDVPEVPVSYDQFGPATRQELPA</sequence>
<dbReference type="Gene3D" id="1.10.287.80">
    <property type="entry name" value="ATP synthase, gamma subunit, helix hairpin domain"/>
    <property type="match status" value="4"/>
</dbReference>
<evidence type="ECO:0000256" key="5">
    <source>
        <dbReference type="ARBA" id="ARBA00010290"/>
    </source>
</evidence>
<dbReference type="GO" id="GO:0046872">
    <property type="term" value="F:metal ion binding"/>
    <property type="evidence" value="ECO:0007669"/>
    <property type="project" value="UniProtKB-KW"/>
</dbReference>
<dbReference type="CDD" id="cd04155">
    <property type="entry name" value="Arl3"/>
    <property type="match status" value="1"/>
</dbReference>
<comment type="subcellular location">
    <subcellularLocation>
        <location evidence="3">Golgi apparatus</location>
    </subcellularLocation>
    <subcellularLocation>
        <location evidence="2">Membrane</location>
        <topology evidence="2">Peripheral membrane protein</topology>
    </subcellularLocation>
</comment>
<dbReference type="InterPro" id="IPR005225">
    <property type="entry name" value="Small_GTP-bd"/>
</dbReference>
<dbReference type="Pfam" id="PF00231">
    <property type="entry name" value="ATP-synt"/>
    <property type="match status" value="2"/>
</dbReference>
<feature type="binding site" evidence="21">
    <location>
        <position position="1023"/>
    </location>
    <ligand>
        <name>Mg(2+)</name>
        <dbReference type="ChEBI" id="CHEBI:18420"/>
    </ligand>
</feature>
<keyword evidence="14" id="KW-0472">Membrane</keyword>
<feature type="binding site" evidence="20">
    <location>
        <begin position="1101"/>
        <end position="1104"/>
    </location>
    <ligand>
        <name>GTP</name>
        <dbReference type="ChEBI" id="CHEBI:37565"/>
    </ligand>
</feature>
<dbReference type="Gene3D" id="3.40.1380.10">
    <property type="match status" value="2"/>
</dbReference>
<dbReference type="GO" id="GO:0015031">
    <property type="term" value="P:protein transport"/>
    <property type="evidence" value="ECO:0007669"/>
    <property type="project" value="UniProtKB-KW"/>
</dbReference>
<dbReference type="InterPro" id="IPR035968">
    <property type="entry name" value="ATP_synth_F1_ATPase_gsu"/>
</dbReference>
<evidence type="ECO:0000313" key="25">
    <source>
        <dbReference type="Proteomes" id="UP001152797"/>
    </source>
</evidence>
<evidence type="ECO:0000256" key="15">
    <source>
        <dbReference type="ARBA" id="ARBA00023196"/>
    </source>
</evidence>
<evidence type="ECO:0000256" key="19">
    <source>
        <dbReference type="ARBA" id="ARBA00040616"/>
    </source>
</evidence>
<evidence type="ECO:0000256" key="10">
    <source>
        <dbReference type="ARBA" id="ARBA00022927"/>
    </source>
</evidence>
<dbReference type="SUPFAM" id="SSF52943">
    <property type="entry name" value="ATP synthase (F1-ATPase), gamma subunit"/>
    <property type="match status" value="2"/>
</dbReference>
<keyword evidence="8 20" id="KW-0547">Nucleotide-binding</keyword>
<evidence type="ECO:0000256" key="11">
    <source>
        <dbReference type="ARBA" id="ARBA00023034"/>
    </source>
</evidence>
<keyword evidence="13 20" id="KW-0342">GTP-binding</keyword>
<evidence type="ECO:0000256" key="2">
    <source>
        <dbReference type="ARBA" id="ARBA00004170"/>
    </source>
</evidence>
<keyword evidence="15" id="KW-0139">CF(1)</keyword>
<dbReference type="GO" id="GO:0003924">
    <property type="term" value="F:GTPase activity"/>
    <property type="evidence" value="ECO:0007669"/>
    <property type="project" value="InterPro"/>
</dbReference>
<evidence type="ECO:0000256" key="1">
    <source>
        <dbReference type="ARBA" id="ARBA00003456"/>
    </source>
</evidence>
<dbReference type="HAMAP" id="MF_00815">
    <property type="entry name" value="ATP_synth_gamma_bact"/>
    <property type="match status" value="2"/>
</dbReference>
<comment type="function">
    <text evidence="1">Produces ATP from ADP in the presence of a proton gradient across the membrane. The gamma chain is believed to be important in regulating ATPase activity and the flow of protons through the CF(0) complex.</text>
</comment>
<keyword evidence="7" id="KW-0519">Myristate</keyword>
<evidence type="ECO:0000256" key="16">
    <source>
        <dbReference type="ARBA" id="ARBA00023288"/>
    </source>
</evidence>
<evidence type="ECO:0000256" key="22">
    <source>
        <dbReference type="SAM" id="MobiDB-lite"/>
    </source>
</evidence>
<evidence type="ECO:0000256" key="20">
    <source>
        <dbReference type="PIRSR" id="PIRSR606689-1"/>
    </source>
</evidence>
<keyword evidence="16" id="KW-0449">Lipoprotein</keyword>
<evidence type="ECO:0000256" key="18">
    <source>
        <dbReference type="ARBA" id="ARBA00031066"/>
    </source>
</evidence>
<dbReference type="GO" id="GO:0005794">
    <property type="term" value="C:Golgi apparatus"/>
    <property type="evidence" value="ECO:0007669"/>
    <property type="project" value="UniProtKB-SubCell"/>
</dbReference>
<keyword evidence="6" id="KW-0813">Transport</keyword>
<keyword evidence="10" id="KW-0653">Protein transport</keyword>